<keyword evidence="1" id="KW-0732">Signal</keyword>
<feature type="signal peptide" evidence="1">
    <location>
        <begin position="1"/>
        <end position="19"/>
    </location>
</feature>
<gene>
    <name evidence="2" type="ORF">ALE3EI_2251</name>
</gene>
<protein>
    <submittedName>
        <fullName evidence="2">Uncharacterized protein</fullName>
    </submittedName>
</protein>
<evidence type="ECO:0000313" key="3">
    <source>
        <dbReference type="Proteomes" id="UP000515514"/>
    </source>
</evidence>
<dbReference type="EMBL" id="CP052909">
    <property type="protein sequence ID" value="QNJ98794.1"/>
    <property type="molecule type" value="Genomic_DNA"/>
</dbReference>
<feature type="chain" id="PRO_5028966450" evidence="1">
    <location>
        <begin position="20"/>
        <end position="267"/>
    </location>
</feature>
<organism evidence="2 3">
    <name type="scientific">Constantimarinum furrinae</name>
    <dbReference type="NCBI Taxonomy" id="2562285"/>
    <lineage>
        <taxon>Bacteria</taxon>
        <taxon>Pseudomonadati</taxon>
        <taxon>Bacteroidota</taxon>
        <taxon>Flavobacteriia</taxon>
        <taxon>Flavobacteriales</taxon>
        <taxon>Flavobacteriaceae</taxon>
        <taxon>Altibacter/Constantimarinum group</taxon>
        <taxon>Constantimarinum</taxon>
    </lineage>
</organism>
<dbReference type="Proteomes" id="UP000515514">
    <property type="component" value="Chromosome"/>
</dbReference>
<accession>A0A7G8PWS8</accession>
<sequence>MKKFQISLVALFTSLFSFSQVGVGTTSPSASAMLEISSSSDGGLTYKGVMPPRVPNVSARNAIGPLPADTGLLVFVESLNCYQIWNGVGWESVHCNNDLGFTDFFQNFDLGTSWGYGSDVPMFDNGTDGFYGITTAANGGFSNITTLTNNFLGISDLDDEGNNGTSGFATITFTTLNVSAASSGVILSFNYEFFEFDNGDDAYYTLTIDGIDQPEVTLINGNTNLSLSGIISHSIPGGTSTVGLRIRIKQNGVDDFAGFDNFSVIQQ</sequence>
<name>A0A7G8PWS8_9FLAO</name>
<reference evidence="2 3" key="1">
    <citation type="submission" date="2020-04" db="EMBL/GenBank/DDBJ databases">
        <title>Genome sequence of Altibacter aquimarinus strain ALE3EI.</title>
        <authorList>
            <person name="Oh H.-M."/>
            <person name="Jang D."/>
        </authorList>
    </citation>
    <scope>NUCLEOTIDE SEQUENCE [LARGE SCALE GENOMIC DNA]</scope>
    <source>
        <strain evidence="2 3">ALE3EI</strain>
    </source>
</reference>
<evidence type="ECO:0000313" key="2">
    <source>
        <dbReference type="EMBL" id="QNJ98794.1"/>
    </source>
</evidence>
<dbReference type="RefSeq" id="WP_186988744.1">
    <property type="nucleotide sequence ID" value="NZ_CP052909.1"/>
</dbReference>
<dbReference type="AlphaFoldDB" id="A0A7G8PWS8"/>
<keyword evidence="3" id="KW-1185">Reference proteome</keyword>
<evidence type="ECO:0000256" key="1">
    <source>
        <dbReference type="SAM" id="SignalP"/>
    </source>
</evidence>
<dbReference type="KEGG" id="alti:ALE3EI_2251"/>
<proteinExistence type="predicted"/>